<dbReference type="SUPFAM" id="SSF49842">
    <property type="entry name" value="TNF-like"/>
    <property type="match status" value="1"/>
</dbReference>
<dbReference type="NCBIfam" id="TIGR03720">
    <property type="entry name" value="exospor_lead"/>
    <property type="match status" value="1"/>
</dbReference>
<sequence>MFNNKKQQDLLINDFLSSAAINPNLVGPTLPPIPPFTLPTGPTGIESAFRAIKTTDQSIIAGPSPIITFETTQYDLNGEYDGSSTFIPKQDGVYLIISTLLFTPTDQPAANIIAAFITVNNIMIAADDSFIGTNTGFLNVVTVSTIIQLQAGDTVLIQAASNINGTIPTGVVHFEAARFPSPAPNPIFPINPIFRSLNERTIKYK</sequence>
<evidence type="ECO:0000259" key="1">
    <source>
        <dbReference type="Pfam" id="PF00386"/>
    </source>
</evidence>
<dbReference type="Pfam" id="PF00386">
    <property type="entry name" value="C1q"/>
    <property type="match status" value="1"/>
</dbReference>
<reference evidence="2 3" key="1">
    <citation type="submission" date="2017-09" db="EMBL/GenBank/DDBJ databases">
        <title>Large-scale bioinformatics analysis of Bacillus genomes uncovers conserved roles of natural products in bacterial physiology.</title>
        <authorList>
            <consortium name="Agbiome Team Llc"/>
            <person name="Bleich R.M."/>
            <person name="Grubbs K.J."/>
            <person name="Santa Maria K.C."/>
            <person name="Allen S.E."/>
            <person name="Farag S."/>
            <person name="Shank E.A."/>
            <person name="Bowers A."/>
        </authorList>
    </citation>
    <scope>NUCLEOTIDE SEQUENCE [LARGE SCALE GENOMIC DNA]</scope>
    <source>
        <strain evidence="2 3">AFS053130</strain>
    </source>
</reference>
<dbReference type="AlphaFoldDB" id="A0A2B9E7I6"/>
<proteinExistence type="predicted"/>
<dbReference type="RefSeq" id="WP_098776118.1">
    <property type="nucleotide sequence ID" value="NZ_NUHO01000027.1"/>
</dbReference>
<evidence type="ECO:0000313" key="3">
    <source>
        <dbReference type="Proteomes" id="UP000222054"/>
    </source>
</evidence>
<comment type="caution">
    <text evidence="2">The sequence shown here is derived from an EMBL/GenBank/DDBJ whole genome shotgun (WGS) entry which is preliminary data.</text>
</comment>
<feature type="domain" description="C1q" evidence="1">
    <location>
        <begin position="48"/>
        <end position="168"/>
    </location>
</feature>
<dbReference type="EMBL" id="NUHO01000027">
    <property type="protein sequence ID" value="PGM96024.1"/>
    <property type="molecule type" value="Genomic_DNA"/>
</dbReference>
<dbReference type="InterPro" id="IPR001073">
    <property type="entry name" value="C1q_dom"/>
</dbReference>
<evidence type="ECO:0000313" key="2">
    <source>
        <dbReference type="EMBL" id="PGM96024.1"/>
    </source>
</evidence>
<dbReference type="InterPro" id="IPR008983">
    <property type="entry name" value="Tumour_necrosis_fac-like_dom"/>
</dbReference>
<accession>A0A2B9E7I6</accession>
<dbReference type="Proteomes" id="UP000222054">
    <property type="component" value="Unassembled WGS sequence"/>
</dbReference>
<gene>
    <name evidence="2" type="ORF">CN958_05295</name>
</gene>
<dbReference type="InterPro" id="IPR021201">
    <property type="entry name" value="Leader_pep_exosporium"/>
</dbReference>
<organism evidence="2 3">
    <name type="scientific">Bacillus cereus</name>
    <dbReference type="NCBI Taxonomy" id="1396"/>
    <lineage>
        <taxon>Bacteria</taxon>
        <taxon>Bacillati</taxon>
        <taxon>Bacillota</taxon>
        <taxon>Bacilli</taxon>
        <taxon>Bacillales</taxon>
        <taxon>Bacillaceae</taxon>
        <taxon>Bacillus</taxon>
        <taxon>Bacillus cereus group</taxon>
    </lineage>
</organism>
<name>A0A2B9E7I6_BACCE</name>
<protein>
    <submittedName>
        <fullName evidence="2">Exosporium leader peptide</fullName>
    </submittedName>
</protein>
<dbReference type="Gene3D" id="2.60.120.40">
    <property type="match status" value="1"/>
</dbReference>